<dbReference type="Proteomes" id="UP000485484">
    <property type="component" value="Unassembled WGS sequence"/>
</dbReference>
<dbReference type="SUPFAM" id="SSF51726">
    <property type="entry name" value="UROD/MetE-like"/>
    <property type="match status" value="1"/>
</dbReference>
<dbReference type="GO" id="GO:0008168">
    <property type="term" value="F:methyltransferase activity"/>
    <property type="evidence" value="ECO:0007669"/>
    <property type="project" value="UniProtKB-KW"/>
</dbReference>
<proteinExistence type="predicted"/>
<dbReference type="InterPro" id="IPR038071">
    <property type="entry name" value="UROD/MetE-like_sf"/>
</dbReference>
<dbReference type="GO" id="GO:0006779">
    <property type="term" value="P:porphyrin-containing compound biosynthetic process"/>
    <property type="evidence" value="ECO:0007669"/>
    <property type="project" value="InterPro"/>
</dbReference>
<feature type="domain" description="Uroporphyrinogen decarboxylase (URO-D)" evidence="1">
    <location>
        <begin position="218"/>
        <end position="418"/>
    </location>
</feature>
<evidence type="ECO:0000259" key="1">
    <source>
        <dbReference type="Pfam" id="PF01208"/>
    </source>
</evidence>
<gene>
    <name evidence="2" type="ORF">BWY73_01358</name>
</gene>
<dbReference type="Pfam" id="PF01208">
    <property type="entry name" value="URO-D"/>
    <property type="match status" value="1"/>
</dbReference>
<reference evidence="2" key="1">
    <citation type="submission" date="2017-02" db="EMBL/GenBank/DDBJ databases">
        <title>Delving into the versatile metabolic prowess of the omnipresent phylum Bacteroidetes.</title>
        <authorList>
            <person name="Nobu M.K."/>
            <person name="Mei R."/>
            <person name="Narihiro T."/>
            <person name="Kuroda K."/>
            <person name="Liu W.-T."/>
        </authorList>
    </citation>
    <scope>NUCLEOTIDE SEQUENCE</scope>
    <source>
        <strain evidence="2">ADurb.Bin417</strain>
    </source>
</reference>
<name>A0A1V5MBQ6_UNCT6</name>
<dbReference type="PANTHER" id="PTHR47099">
    <property type="entry name" value="METHYLCOBAMIDE:COM METHYLTRANSFERASE MTBA"/>
    <property type="match status" value="1"/>
</dbReference>
<evidence type="ECO:0000313" key="2">
    <source>
        <dbReference type="EMBL" id="OPZ90241.1"/>
    </source>
</evidence>
<dbReference type="GO" id="GO:0032259">
    <property type="term" value="P:methylation"/>
    <property type="evidence" value="ECO:0007669"/>
    <property type="project" value="UniProtKB-KW"/>
</dbReference>
<protein>
    <submittedName>
        <fullName evidence="2">Methylcobalamin:coenzyme M methyltransferase</fullName>
    </submittedName>
</protein>
<dbReference type="Gene3D" id="3.20.20.210">
    <property type="match status" value="1"/>
</dbReference>
<dbReference type="InterPro" id="IPR000257">
    <property type="entry name" value="Uroporphyrinogen_deCOase"/>
</dbReference>
<dbReference type="InterPro" id="IPR052024">
    <property type="entry name" value="Methanogen_methyltrans"/>
</dbReference>
<dbReference type="PANTHER" id="PTHR47099:SF1">
    <property type="entry name" value="METHYLCOBAMIDE:COM METHYLTRANSFERASE MTBA"/>
    <property type="match status" value="1"/>
</dbReference>
<accession>A0A1V5MBQ6</accession>
<dbReference type="GO" id="GO:0004853">
    <property type="term" value="F:uroporphyrinogen decarboxylase activity"/>
    <property type="evidence" value="ECO:0007669"/>
    <property type="project" value="InterPro"/>
</dbReference>
<dbReference type="AlphaFoldDB" id="A0A1V5MBQ6"/>
<keyword evidence="2" id="KW-0808">Transferase</keyword>
<dbReference type="EMBL" id="MWAK01000280">
    <property type="protein sequence ID" value="OPZ90241.1"/>
    <property type="molecule type" value="Genomic_DNA"/>
</dbReference>
<keyword evidence="2" id="KW-0489">Methyltransferase</keyword>
<organism evidence="2">
    <name type="scientific">candidate division TA06 bacterium ADurb.Bin417</name>
    <dbReference type="NCBI Taxonomy" id="1852828"/>
    <lineage>
        <taxon>Bacteria</taxon>
        <taxon>Bacteria division TA06</taxon>
    </lineage>
</organism>
<sequence>MTSRERVIKAVNHQEADRVPLDLGASPVTGMHVSTVYRLRQALELDPPGTPVKVVEPLQMLGEIGDDLREALGVDTVGLQVPVTNFGFRLEGWKEWRLFDATPVLVPAGFNTEPEPNGDILLYPHDDRSVPASGRMPKDGWYFDAIVRQPPLDENNLKVEDNLEEFGPASGENLAWLKAEAERLYTRTDRAILANFGGTSFGDIARVPGTALKHPRGIRDMAEWYMSLASRPEHLYRIFEKQCEIGLANLEKYYQAVGDRVTAVMISGTDFGAQHGPFISPATYRKLFQPFHRQVNDWVHRHTPWKIFIHTCGSVRDLLPDLCDAGFDILNPVQTSAARMDPAELKREFGSRLVFWGGGLDTQRVLPFGSPREVTDQVRERLRTFGAGGGFVFNTVHNVQARVPVENVLALYQAVRRHGVYPLD</sequence>
<comment type="caution">
    <text evidence="2">The sequence shown here is derived from an EMBL/GenBank/DDBJ whole genome shotgun (WGS) entry which is preliminary data.</text>
</comment>